<organism evidence="2 3">
    <name type="scientific">Pangasianodon hypophthalmus</name>
    <name type="common">Striped catfish</name>
    <name type="synonym">Helicophagus hypophthalmus</name>
    <dbReference type="NCBI Taxonomy" id="310915"/>
    <lineage>
        <taxon>Eukaryota</taxon>
        <taxon>Metazoa</taxon>
        <taxon>Chordata</taxon>
        <taxon>Craniata</taxon>
        <taxon>Vertebrata</taxon>
        <taxon>Euteleostomi</taxon>
        <taxon>Actinopterygii</taxon>
        <taxon>Neopterygii</taxon>
        <taxon>Teleostei</taxon>
        <taxon>Ostariophysi</taxon>
        <taxon>Siluriformes</taxon>
        <taxon>Pangasiidae</taxon>
        <taxon>Pangasianodon</taxon>
    </lineage>
</organism>
<gene>
    <name evidence="2" type="ORF">PHYPO_G00046420</name>
</gene>
<dbReference type="AlphaFoldDB" id="A0A5N5MI67"/>
<evidence type="ECO:0000313" key="3">
    <source>
        <dbReference type="Proteomes" id="UP000327468"/>
    </source>
</evidence>
<evidence type="ECO:0008006" key="4">
    <source>
        <dbReference type="Google" id="ProtNLM"/>
    </source>
</evidence>
<name>A0A5N5MI67_PANHP</name>
<sequence>MVKNSRTKASKFCQQREEGNSSKKLKKKDDVKPRLEVHLEQIPFKLRAIMKSREKMNMGSNQLKKTMRACKPKVQMEICEQEHIRVPHFRRGKQESETAYLRRMSQETQHVFFLTKNQPERHPERHLEEKASTSNEEIKKKLFNRGRWLHKKKVKPQEYVENKIFEDKIQFGEVALAPPSLTVKPKKAPVKTQRASNSLLLSSILGHTDVSTVSPSMARQKIIEEEHERVVHAYRQLKRQTRAKSAAKVRD</sequence>
<dbReference type="Proteomes" id="UP000327468">
    <property type="component" value="Chromosome 13"/>
</dbReference>
<accession>A0A5N5MI67</accession>
<dbReference type="GO" id="GO:0005634">
    <property type="term" value="C:nucleus"/>
    <property type="evidence" value="ECO:0007669"/>
    <property type="project" value="TreeGrafter"/>
</dbReference>
<dbReference type="InterPro" id="IPR026680">
    <property type="entry name" value="CCDC137"/>
</dbReference>
<proteinExistence type="predicted"/>
<comment type="caution">
    <text evidence="2">The sequence shown here is derived from an EMBL/GenBank/DDBJ whole genome shotgun (WGS) entry which is preliminary data.</text>
</comment>
<reference evidence="2 3" key="1">
    <citation type="submission" date="2019-06" db="EMBL/GenBank/DDBJ databases">
        <title>A chromosome-scale genome assembly of the striped catfish, Pangasianodon hypophthalmus.</title>
        <authorList>
            <person name="Wen M."/>
            <person name="Zahm M."/>
            <person name="Roques C."/>
            <person name="Cabau C."/>
            <person name="Klopp C."/>
            <person name="Donnadieu C."/>
            <person name="Jouanno E."/>
            <person name="Avarre J.-C."/>
            <person name="Campet M."/>
            <person name="Ha T.T.T."/>
            <person name="Dugue R."/>
            <person name="Lampietro C."/>
            <person name="Louis A."/>
            <person name="Herpin A."/>
            <person name="Echchiki A."/>
            <person name="Berthelot C."/>
            <person name="Parey E."/>
            <person name="Roest-Crollius H."/>
            <person name="Braasch I."/>
            <person name="Postlethwait J."/>
            <person name="Bobe J."/>
            <person name="Montfort J."/>
            <person name="Bouchez O."/>
            <person name="Begum T."/>
            <person name="Schartl M."/>
            <person name="Guiguen Y."/>
        </authorList>
    </citation>
    <scope>NUCLEOTIDE SEQUENCE [LARGE SCALE GENOMIC DNA]</scope>
    <source>
        <strain evidence="2 3">Indonesia</strain>
        <tissue evidence="2">Blood</tissue>
    </source>
</reference>
<evidence type="ECO:0000256" key="1">
    <source>
        <dbReference type="SAM" id="MobiDB-lite"/>
    </source>
</evidence>
<feature type="region of interest" description="Disordered" evidence="1">
    <location>
        <begin position="1"/>
        <end position="32"/>
    </location>
</feature>
<dbReference type="EMBL" id="VFJC01000014">
    <property type="protein sequence ID" value="KAB5554111.1"/>
    <property type="molecule type" value="Genomic_DNA"/>
</dbReference>
<evidence type="ECO:0000313" key="2">
    <source>
        <dbReference type="EMBL" id="KAB5554111.1"/>
    </source>
</evidence>
<keyword evidence="3" id="KW-1185">Reference proteome</keyword>
<feature type="compositionally biased region" description="Basic and acidic residues" evidence="1">
    <location>
        <begin position="14"/>
        <end position="32"/>
    </location>
</feature>
<dbReference type="PANTHER" id="PTHR21838">
    <property type="entry name" value="COILED-COIL DOMAIN-CONTAINING PROTEIN 137"/>
    <property type="match status" value="1"/>
</dbReference>
<protein>
    <recommendedName>
        <fullName evidence="4">Coiled-coil domain-containing protein 137</fullName>
    </recommendedName>
</protein>
<dbReference type="PANTHER" id="PTHR21838:SF2">
    <property type="entry name" value="COILED-COIL DOMAIN-CONTAINING PROTEIN 137"/>
    <property type="match status" value="1"/>
</dbReference>